<dbReference type="InterPro" id="IPR050180">
    <property type="entry name" value="RNR_Ribonuclease"/>
</dbReference>
<dbReference type="GO" id="GO:0000932">
    <property type="term" value="C:P-body"/>
    <property type="evidence" value="ECO:0007669"/>
    <property type="project" value="TreeGrafter"/>
</dbReference>
<dbReference type="Pfam" id="PF18614">
    <property type="entry name" value="RNase_II_C_S1"/>
    <property type="match status" value="1"/>
</dbReference>
<dbReference type="AlphaFoldDB" id="A0A1H5NU52"/>
<evidence type="ECO:0000313" key="3">
    <source>
        <dbReference type="EMBL" id="SEF04238.1"/>
    </source>
</evidence>
<reference evidence="3 4" key="1">
    <citation type="submission" date="2016-10" db="EMBL/GenBank/DDBJ databases">
        <authorList>
            <person name="de Groot N.N."/>
        </authorList>
    </citation>
    <scope>NUCLEOTIDE SEQUENCE [LARGE SCALE GENOMIC DNA]</scope>
    <source>
        <strain evidence="3 4">DSM 22274</strain>
    </source>
</reference>
<dbReference type="SMART" id="SM00955">
    <property type="entry name" value="RNB"/>
    <property type="match status" value="1"/>
</dbReference>
<dbReference type="GO" id="GO:0000175">
    <property type="term" value="F:3'-5'-RNA exonuclease activity"/>
    <property type="evidence" value="ECO:0007669"/>
    <property type="project" value="TreeGrafter"/>
</dbReference>
<proteinExistence type="predicted"/>
<dbReference type="SUPFAM" id="SSF50249">
    <property type="entry name" value="Nucleic acid-binding proteins"/>
    <property type="match status" value="1"/>
</dbReference>
<dbReference type="Pfam" id="PF00773">
    <property type="entry name" value="RNB"/>
    <property type="match status" value="1"/>
</dbReference>
<dbReference type="PANTHER" id="PTHR23355">
    <property type="entry name" value="RIBONUCLEASE"/>
    <property type="match status" value="1"/>
</dbReference>
<organism evidence="3 4">
    <name type="scientific">Arthrobacter alpinus</name>
    <dbReference type="NCBI Taxonomy" id="656366"/>
    <lineage>
        <taxon>Bacteria</taxon>
        <taxon>Bacillati</taxon>
        <taxon>Actinomycetota</taxon>
        <taxon>Actinomycetes</taxon>
        <taxon>Micrococcales</taxon>
        <taxon>Micrococcaceae</taxon>
        <taxon>Arthrobacter</taxon>
    </lineage>
</organism>
<sequence length="506" mass="54094">MPRRPCSRAGFVYAETVPYSHIGVRSSAAEQSLAQALAALSEEFKLPGEFSPDVLAEVDRVIAAHQLPAPDLTALPFITIDPPTSQDLDQAMYLERNDDGYIVHYAIADVPSFVPAGGPLDAETRRRGQTIYTPGQRIPLHPAPMSEGAASLFANDPRSAYVWQIHLAADGSQTTATVRRATVKSVAKLGYEQAQEMYDAGTAPAAFADTLALLAEIGTKRIALERARGGASLNVPGQEVEFVDGRYVLSFRPNLPIEEWNAQISLLTGMAAATIMIEGKVGILRTMPTPDEESIATYRLQTVALGTPWTKDIAYGEYLRSLNTEDPKQLALMHAAASLFRGAGYTPFNGTVPQEIMQAAVAAPYAHTTAPLRRLVDRFVLSLCAALCAQEEVPVWAVEALAELPEIMSASNQLASKVDKAAIDTVEAALLSHQVGGEFDAVVLAGPRSNGHNSKSATARSSIQISVPAVTAYCEGDLTPGTVVRVRLTAVDIAKRSVTFVPSAQS</sequence>
<gene>
    <name evidence="2" type="ORF">SAMN04489740_0008</name>
    <name evidence="3" type="ORF">SAMN04489740_3961</name>
</gene>
<dbReference type="EMBL" id="FNTV01000001">
    <property type="protein sequence ID" value="SED79645.1"/>
    <property type="molecule type" value="Genomic_DNA"/>
</dbReference>
<dbReference type="PANTHER" id="PTHR23355:SF42">
    <property type="entry name" value="RIBONUCLEASE II, CHLOROPLASTIC_MITOCHONDRIAL"/>
    <property type="match status" value="1"/>
</dbReference>
<dbReference type="InterPro" id="IPR040596">
    <property type="entry name" value="RNase_II_C_S1"/>
</dbReference>
<dbReference type="InterPro" id="IPR001900">
    <property type="entry name" value="RNase_II/R"/>
</dbReference>
<dbReference type="GO" id="GO:0006402">
    <property type="term" value="P:mRNA catabolic process"/>
    <property type="evidence" value="ECO:0007669"/>
    <property type="project" value="TreeGrafter"/>
</dbReference>
<evidence type="ECO:0000313" key="4">
    <source>
        <dbReference type="Proteomes" id="UP000182725"/>
    </source>
</evidence>
<name>A0A1H5NU52_9MICC</name>
<accession>A0A1H5NU52</accession>
<dbReference type="Proteomes" id="UP000182725">
    <property type="component" value="Unassembled WGS sequence"/>
</dbReference>
<feature type="domain" description="RNB" evidence="1">
    <location>
        <begin position="69"/>
        <end position="390"/>
    </location>
</feature>
<evidence type="ECO:0000259" key="1">
    <source>
        <dbReference type="SMART" id="SM00955"/>
    </source>
</evidence>
<dbReference type="EMBL" id="FNTV01000001">
    <property type="protein sequence ID" value="SEF04238.1"/>
    <property type="molecule type" value="Genomic_DNA"/>
</dbReference>
<evidence type="ECO:0000313" key="2">
    <source>
        <dbReference type="EMBL" id="SED79645.1"/>
    </source>
</evidence>
<dbReference type="GO" id="GO:0003723">
    <property type="term" value="F:RNA binding"/>
    <property type="evidence" value="ECO:0007669"/>
    <property type="project" value="InterPro"/>
</dbReference>
<protein>
    <submittedName>
        <fullName evidence="3">RNB domain-containing protein</fullName>
    </submittedName>
</protein>
<dbReference type="InterPro" id="IPR012340">
    <property type="entry name" value="NA-bd_OB-fold"/>
</dbReference>